<dbReference type="EMBL" id="BPFH01000002">
    <property type="protein sequence ID" value="GIT94886.1"/>
    <property type="molecule type" value="Genomic_DNA"/>
</dbReference>
<dbReference type="RefSeq" id="WP_220748380.1">
    <property type="nucleotide sequence ID" value="NZ_BPFH01000002.1"/>
</dbReference>
<dbReference type="Proteomes" id="UP000786693">
    <property type="component" value="Unassembled WGS sequence"/>
</dbReference>
<organism evidence="1 2">
    <name type="scientific">Jannaschia pagri</name>
    <dbReference type="NCBI Taxonomy" id="2829797"/>
    <lineage>
        <taxon>Bacteria</taxon>
        <taxon>Pseudomonadati</taxon>
        <taxon>Pseudomonadota</taxon>
        <taxon>Alphaproteobacteria</taxon>
        <taxon>Rhodobacterales</taxon>
        <taxon>Roseobacteraceae</taxon>
        <taxon>Jannaschia</taxon>
    </lineage>
</organism>
<keyword evidence="2" id="KW-1185">Reference proteome</keyword>
<evidence type="ECO:0000313" key="1">
    <source>
        <dbReference type="EMBL" id="GIT94886.1"/>
    </source>
</evidence>
<comment type="caution">
    <text evidence="1">The sequence shown here is derived from an EMBL/GenBank/DDBJ whole genome shotgun (WGS) entry which is preliminary data.</text>
</comment>
<reference evidence="1 2" key="1">
    <citation type="submission" date="2021-05" db="EMBL/GenBank/DDBJ databases">
        <title>Bacteria Genome sequencing.</title>
        <authorList>
            <person name="Takabe Y."/>
            <person name="Nakajima Y."/>
            <person name="Suzuki S."/>
            <person name="Shiozaki T."/>
        </authorList>
    </citation>
    <scope>NUCLEOTIDE SEQUENCE [LARGE SCALE GENOMIC DNA]</scope>
    <source>
        <strain evidence="1 2">AI_62</strain>
    </source>
</reference>
<evidence type="ECO:0008006" key="3">
    <source>
        <dbReference type="Google" id="ProtNLM"/>
    </source>
</evidence>
<sequence length="168" mass="18817">MLHQRQQFSDTGDLHPIDLVETVAQSHEWDFDRVGEDQIAMVVEGQWRSYSVTLAWSEVDETLRMVCCFEMEPPAEALPGLYEVLNLANDQCWAGAFAFWPQQKMMVYRYGLVLAGGACAQVDQINHMVAEAILAGERFYPAFQLVCWGGRAPADAMQVAIAEAYGHA</sequence>
<name>A0ABQ4NKF9_9RHOB</name>
<dbReference type="CDD" id="cd17033">
    <property type="entry name" value="DR1245-like"/>
    <property type="match status" value="1"/>
</dbReference>
<dbReference type="InterPro" id="IPR019660">
    <property type="entry name" value="Put_sensory_transdc_reg_YbjN"/>
</dbReference>
<dbReference type="Pfam" id="PF10722">
    <property type="entry name" value="YbjN"/>
    <property type="match status" value="1"/>
</dbReference>
<evidence type="ECO:0000313" key="2">
    <source>
        <dbReference type="Proteomes" id="UP000786693"/>
    </source>
</evidence>
<proteinExistence type="predicted"/>
<gene>
    <name evidence="1" type="ORF">JANAI62_15090</name>
</gene>
<protein>
    <recommendedName>
        <fullName evidence="3">Diacylglyceryl transferase</fullName>
    </recommendedName>
</protein>
<accession>A0ABQ4NKF9</accession>